<reference evidence="1" key="2">
    <citation type="submission" date="2023-05" db="EMBL/GenBank/DDBJ databases">
        <authorList>
            <person name="Fouks B."/>
        </authorList>
    </citation>
    <scope>NUCLEOTIDE SEQUENCE</scope>
    <source>
        <strain evidence="1">Stay&amp;Tobe</strain>
        <tissue evidence="1">Testes</tissue>
    </source>
</reference>
<protein>
    <submittedName>
        <fullName evidence="1">Uncharacterized protein</fullName>
    </submittedName>
</protein>
<comment type="caution">
    <text evidence="1">The sequence shown here is derived from an EMBL/GenBank/DDBJ whole genome shotgun (WGS) entry which is preliminary data.</text>
</comment>
<dbReference type="Proteomes" id="UP001233999">
    <property type="component" value="Unassembled WGS sequence"/>
</dbReference>
<gene>
    <name evidence="1" type="ORF">L9F63_026387</name>
</gene>
<sequence length="57" mass="6357">SSTFLQKVANLFVNDYFCPKFRGSNPTSVDGFLKNYGCLLFQSKISCSPIFQGLSLQ</sequence>
<proteinExistence type="predicted"/>
<dbReference type="AlphaFoldDB" id="A0AAD8AIJ9"/>
<feature type="non-terminal residue" evidence="1">
    <location>
        <position position="57"/>
    </location>
</feature>
<accession>A0AAD8AIJ9</accession>
<organism evidence="1 2">
    <name type="scientific">Diploptera punctata</name>
    <name type="common">Pacific beetle cockroach</name>
    <dbReference type="NCBI Taxonomy" id="6984"/>
    <lineage>
        <taxon>Eukaryota</taxon>
        <taxon>Metazoa</taxon>
        <taxon>Ecdysozoa</taxon>
        <taxon>Arthropoda</taxon>
        <taxon>Hexapoda</taxon>
        <taxon>Insecta</taxon>
        <taxon>Pterygota</taxon>
        <taxon>Neoptera</taxon>
        <taxon>Polyneoptera</taxon>
        <taxon>Dictyoptera</taxon>
        <taxon>Blattodea</taxon>
        <taxon>Blaberoidea</taxon>
        <taxon>Blaberidae</taxon>
        <taxon>Diplopterinae</taxon>
        <taxon>Diploptera</taxon>
    </lineage>
</organism>
<name>A0AAD8AIJ9_DIPPU</name>
<reference evidence="1" key="1">
    <citation type="journal article" date="2023" name="IScience">
        <title>Live-bearing cockroach genome reveals convergent evolutionary mechanisms linked to viviparity in insects and beyond.</title>
        <authorList>
            <person name="Fouks B."/>
            <person name="Harrison M.C."/>
            <person name="Mikhailova A.A."/>
            <person name="Marchal E."/>
            <person name="English S."/>
            <person name="Carruthers M."/>
            <person name="Jennings E.C."/>
            <person name="Chiamaka E.L."/>
            <person name="Frigard R.A."/>
            <person name="Pippel M."/>
            <person name="Attardo G.M."/>
            <person name="Benoit J.B."/>
            <person name="Bornberg-Bauer E."/>
            <person name="Tobe S.S."/>
        </authorList>
    </citation>
    <scope>NUCLEOTIDE SEQUENCE</scope>
    <source>
        <strain evidence="1">Stay&amp;Tobe</strain>
    </source>
</reference>
<evidence type="ECO:0000313" key="2">
    <source>
        <dbReference type="Proteomes" id="UP001233999"/>
    </source>
</evidence>
<evidence type="ECO:0000313" key="1">
    <source>
        <dbReference type="EMBL" id="KAJ9599765.1"/>
    </source>
</evidence>
<feature type="non-terminal residue" evidence="1">
    <location>
        <position position="1"/>
    </location>
</feature>
<keyword evidence="2" id="KW-1185">Reference proteome</keyword>
<dbReference type="EMBL" id="JASPKZ010000533">
    <property type="protein sequence ID" value="KAJ9599765.1"/>
    <property type="molecule type" value="Genomic_DNA"/>
</dbReference>